<keyword evidence="3" id="KW-1185">Reference proteome</keyword>
<organism evidence="2 3">
    <name type="scientific">Gracilibacillus kekensis</name>
    <dbReference type="NCBI Taxonomy" id="1027249"/>
    <lineage>
        <taxon>Bacteria</taxon>
        <taxon>Bacillati</taxon>
        <taxon>Bacillota</taxon>
        <taxon>Bacilli</taxon>
        <taxon>Bacillales</taxon>
        <taxon>Bacillaceae</taxon>
        <taxon>Gracilibacillus</taxon>
    </lineage>
</organism>
<reference evidence="2 3" key="1">
    <citation type="submission" date="2016-11" db="EMBL/GenBank/DDBJ databases">
        <authorList>
            <person name="Jaros S."/>
            <person name="Januszkiewicz K."/>
            <person name="Wedrychowicz H."/>
        </authorList>
    </citation>
    <scope>NUCLEOTIDE SEQUENCE [LARGE SCALE GENOMIC DNA]</scope>
    <source>
        <strain evidence="2 3">CGMCC 1.10681</strain>
    </source>
</reference>
<accession>A0A1M7J3B8</accession>
<dbReference type="Gene3D" id="3.10.180.10">
    <property type="entry name" value="2,3-Dihydroxybiphenyl 1,2-Dioxygenase, domain 1"/>
    <property type="match status" value="1"/>
</dbReference>
<dbReference type="InterPro" id="IPR004360">
    <property type="entry name" value="Glyas_Fos-R_dOase_dom"/>
</dbReference>
<dbReference type="InterPro" id="IPR029068">
    <property type="entry name" value="Glyas_Bleomycin-R_OHBP_Dase"/>
</dbReference>
<dbReference type="SUPFAM" id="SSF54593">
    <property type="entry name" value="Glyoxalase/Bleomycin resistance protein/Dihydroxybiphenyl dioxygenase"/>
    <property type="match status" value="1"/>
</dbReference>
<protein>
    <submittedName>
        <fullName evidence="2">Catechol 2,3-dioxygenase</fullName>
    </submittedName>
</protein>
<dbReference type="AlphaFoldDB" id="A0A1M7J3B8"/>
<sequence>MIPLSKKITGIFIPVKDIEKARDWYCDLLAVQPTNEFPGGHLYVIEFNNLNLVLDSKIYSEKTIIQTPLFHFDTDNVEQSYQYIHEKGIELTSNIQFNQFFNFKDPDGNHLMMCQP</sequence>
<feature type="domain" description="Glyoxalase/fosfomycin resistance/dioxygenase" evidence="1">
    <location>
        <begin position="11"/>
        <end position="111"/>
    </location>
</feature>
<keyword evidence="2" id="KW-0223">Dioxygenase</keyword>
<dbReference type="STRING" id="1027249.SAMN05216179_0238"/>
<dbReference type="GO" id="GO:0051213">
    <property type="term" value="F:dioxygenase activity"/>
    <property type="evidence" value="ECO:0007669"/>
    <property type="project" value="UniProtKB-KW"/>
</dbReference>
<keyword evidence="2" id="KW-0560">Oxidoreductase</keyword>
<evidence type="ECO:0000313" key="2">
    <source>
        <dbReference type="EMBL" id="SHM47481.1"/>
    </source>
</evidence>
<dbReference type="EMBL" id="FRCZ01000001">
    <property type="protein sequence ID" value="SHM47481.1"/>
    <property type="molecule type" value="Genomic_DNA"/>
</dbReference>
<dbReference type="Pfam" id="PF00903">
    <property type="entry name" value="Glyoxalase"/>
    <property type="match status" value="1"/>
</dbReference>
<gene>
    <name evidence="2" type="ORF">SAMN05216179_0238</name>
</gene>
<evidence type="ECO:0000259" key="1">
    <source>
        <dbReference type="Pfam" id="PF00903"/>
    </source>
</evidence>
<evidence type="ECO:0000313" key="3">
    <source>
        <dbReference type="Proteomes" id="UP000184184"/>
    </source>
</evidence>
<dbReference type="Proteomes" id="UP000184184">
    <property type="component" value="Unassembled WGS sequence"/>
</dbReference>
<dbReference type="OrthoDB" id="2354281at2"/>
<proteinExistence type="predicted"/>
<dbReference type="RefSeq" id="WP_073198885.1">
    <property type="nucleotide sequence ID" value="NZ_FRCZ01000001.1"/>
</dbReference>
<name>A0A1M7J3B8_9BACI</name>